<dbReference type="Gene3D" id="3.40.50.300">
    <property type="entry name" value="P-loop containing nucleotide triphosphate hydrolases"/>
    <property type="match status" value="2"/>
</dbReference>
<dbReference type="InterPro" id="IPR011050">
    <property type="entry name" value="Pectin_lyase_fold/virulence"/>
</dbReference>
<organism evidence="6 7">
    <name type="scientific">Frankia canadensis</name>
    <dbReference type="NCBI Taxonomy" id="1836972"/>
    <lineage>
        <taxon>Bacteria</taxon>
        <taxon>Bacillati</taxon>
        <taxon>Actinomycetota</taxon>
        <taxon>Actinomycetes</taxon>
        <taxon>Frankiales</taxon>
        <taxon>Frankiaceae</taxon>
        <taxon>Frankia</taxon>
    </lineage>
</organism>
<evidence type="ECO:0000256" key="3">
    <source>
        <dbReference type="ARBA" id="ARBA00022840"/>
    </source>
</evidence>
<dbReference type="PRINTS" id="PR00819">
    <property type="entry name" value="CBXCFQXSUPER"/>
</dbReference>
<dbReference type="Gene3D" id="1.10.8.60">
    <property type="match status" value="2"/>
</dbReference>
<reference evidence="6 7" key="1">
    <citation type="submission" date="2017-06" db="EMBL/GenBank/DDBJ databases">
        <authorList>
            <person name="Kim H.J."/>
            <person name="Triplett B.A."/>
        </authorList>
    </citation>
    <scope>NUCLEOTIDE SEQUENCE [LARGE SCALE GENOMIC DNA]</scope>
    <source>
        <strain evidence="6">FRACA_ARgP5</strain>
    </source>
</reference>
<dbReference type="InterPro" id="IPR050773">
    <property type="entry name" value="CbxX/CfxQ_RuBisCO_ESX"/>
</dbReference>
<dbReference type="Pfam" id="PF17866">
    <property type="entry name" value="AAA_lid_6"/>
    <property type="match status" value="2"/>
</dbReference>
<protein>
    <submittedName>
        <fullName evidence="6">Putative sporulation protein (Partial match)</fullName>
    </submittedName>
</protein>
<gene>
    <name evidence="6" type="ORF">FRACA_270025</name>
</gene>
<evidence type="ECO:0000256" key="2">
    <source>
        <dbReference type="ARBA" id="ARBA00022741"/>
    </source>
</evidence>
<name>A0A2I2KSQ8_9ACTN</name>
<dbReference type="EMBL" id="FZMO01000190">
    <property type="protein sequence ID" value="SNQ48708.1"/>
    <property type="molecule type" value="Genomic_DNA"/>
</dbReference>
<feature type="compositionally biased region" description="Basic and acidic residues" evidence="4">
    <location>
        <begin position="387"/>
        <end position="398"/>
    </location>
</feature>
<proteinExistence type="inferred from homology"/>
<evidence type="ECO:0000259" key="5">
    <source>
        <dbReference type="SMART" id="SM00382"/>
    </source>
</evidence>
<dbReference type="Gene3D" id="2.160.20.10">
    <property type="entry name" value="Single-stranded right-handed beta-helix, Pectin lyase-like"/>
    <property type="match status" value="1"/>
</dbReference>
<keyword evidence="2" id="KW-0547">Nucleotide-binding</keyword>
<dbReference type="GO" id="GO:0016887">
    <property type="term" value="F:ATP hydrolysis activity"/>
    <property type="evidence" value="ECO:0007669"/>
    <property type="project" value="InterPro"/>
</dbReference>
<keyword evidence="3" id="KW-0067">ATP-binding</keyword>
<dbReference type="SUPFAM" id="SSF52540">
    <property type="entry name" value="P-loop containing nucleoside triphosphate hydrolases"/>
    <property type="match status" value="2"/>
</dbReference>
<dbReference type="InterPro" id="IPR000641">
    <property type="entry name" value="CbxX/CfxQ"/>
</dbReference>
<feature type="compositionally biased region" description="Gly residues" evidence="4">
    <location>
        <begin position="454"/>
        <end position="477"/>
    </location>
</feature>
<dbReference type="Pfam" id="PF13229">
    <property type="entry name" value="Beta_helix"/>
    <property type="match status" value="1"/>
</dbReference>
<sequence length="1032" mass="105914">MGSEVAGGRAGLVAADTAVAVLDRCLLRDASGHGVVTRDRAAPRLVGCVVADPAGHGLHAAGRSTPTLEGCEVRGSGAAGVVVDDTARPVLRGGTLTGCADVGVLLIGRSGARLEGVRVEGSPIGVAVEGDAEPDITGLSVEDVTYGLHASGGAGRVADSGVRAARRGGVRLAGEARMALHNVWTTGGRVGIEIVERSAPDLRAIEVDGARDAAIVVRDHAHPTLTGVRAHGTTGPGLVLGPGSQARIADVELVGNSGPGILVETTLPVTVTGGVVRGNGGAAVEVVTPTHQVRLTDVDTGHNNVPVDLAGGAASGGYGAAWPTAGPAASGVLTPDGMPPPSSVRPPNETPRAGGAPSAWGTARLGDAPSPTGPMPGDPAASVPVPDHQRPDHQRPDHQPPGGQVPGRSLPGQPTPAGGDAGGPSAPGALAAGGAWPADSTAGPSSPQPSPGGASPGGASPGGASPGGASPGGGAGPGAPSDAVAALLAELDALVGLEGVKREVATLVGLHQVAKRRREARLSVPPMSRHLVFAGPPGTGKTTVARLFGRILAALGVLSSGKIVEVARADLVAEHVGGTAVKTTAKVEEALGGVLFIDEAYTLTPDGGHDFGREAIDTLVKLMEDHRDDIVVVVAGYSPQMRSFLAANPGLQSRFSRTIEFDSYSNDELVTIVERLCRSHHYALEYETQQALLRHFAGLARSETFGNARVARQVFEEMLGRQAYRLAATPDVPELELARLLPEDLGEREEVSDAESGEQRRAVDGLLRRLDAMIGLAEVKRDVADLVDLIASAKARREAGLPAPSLSRHLVFAGPPGTGKTSVARLYGQLLGALGVLRTGQLVEVARADLVGQYVGHTAVKTTEVFQKARGGVLFIDEAYTLSAHGEGHDFGREAIDTLVKLMEDHRDDIVVIAAGYTGDMARFLASNAGLASRFSHQITFASYAADELVAIFERMARSSGYEPQGDALELLRRHFGGVQRGDTFGNGRYARQTLDRVIVRQAGRLRALPAPTTADLQNLLAADVAAALTPR</sequence>
<feature type="compositionally biased region" description="Low complexity" evidence="4">
    <location>
        <begin position="411"/>
        <end position="445"/>
    </location>
</feature>
<feature type="domain" description="AAA+ ATPase" evidence="5">
    <location>
        <begin position="806"/>
        <end position="945"/>
    </location>
</feature>
<dbReference type="GO" id="GO:0005524">
    <property type="term" value="F:ATP binding"/>
    <property type="evidence" value="ECO:0007669"/>
    <property type="project" value="UniProtKB-KW"/>
</dbReference>
<dbReference type="SUPFAM" id="SSF51126">
    <property type="entry name" value="Pectin lyase-like"/>
    <property type="match status" value="2"/>
</dbReference>
<feature type="domain" description="AAA+ ATPase" evidence="5">
    <location>
        <begin position="527"/>
        <end position="665"/>
    </location>
</feature>
<feature type="region of interest" description="Disordered" evidence="4">
    <location>
        <begin position="329"/>
        <end position="480"/>
    </location>
</feature>
<dbReference type="SMART" id="SM00382">
    <property type="entry name" value="AAA"/>
    <property type="match status" value="2"/>
</dbReference>
<dbReference type="InterPro" id="IPR041627">
    <property type="entry name" value="AAA_lid_6"/>
</dbReference>
<dbReference type="InterPro" id="IPR003593">
    <property type="entry name" value="AAA+_ATPase"/>
</dbReference>
<dbReference type="Pfam" id="PF00004">
    <property type="entry name" value="AAA"/>
    <property type="match status" value="2"/>
</dbReference>
<dbReference type="PANTHER" id="PTHR43392">
    <property type="entry name" value="AAA-TYPE ATPASE FAMILY PROTEIN / ANKYRIN REPEAT FAMILY PROTEIN"/>
    <property type="match status" value="1"/>
</dbReference>
<evidence type="ECO:0000256" key="1">
    <source>
        <dbReference type="ARBA" id="ARBA00010378"/>
    </source>
</evidence>
<accession>A0A2I2KSQ8</accession>
<dbReference type="CDD" id="cd00009">
    <property type="entry name" value="AAA"/>
    <property type="match status" value="1"/>
</dbReference>
<dbReference type="InterPro" id="IPR027417">
    <property type="entry name" value="P-loop_NTPase"/>
</dbReference>
<evidence type="ECO:0000313" key="6">
    <source>
        <dbReference type="EMBL" id="SNQ48708.1"/>
    </source>
</evidence>
<dbReference type="InterPro" id="IPR012334">
    <property type="entry name" value="Pectin_lyas_fold"/>
</dbReference>
<dbReference type="FunFam" id="3.40.50.300:FF:000216">
    <property type="entry name" value="Type VII secretion ATPase EccA"/>
    <property type="match status" value="2"/>
</dbReference>
<dbReference type="InterPro" id="IPR003959">
    <property type="entry name" value="ATPase_AAA_core"/>
</dbReference>
<dbReference type="InterPro" id="IPR039448">
    <property type="entry name" value="Beta_helix"/>
</dbReference>
<keyword evidence="7" id="KW-1185">Reference proteome</keyword>
<dbReference type="PANTHER" id="PTHR43392:SF2">
    <property type="entry name" value="AAA-TYPE ATPASE FAMILY PROTEIN _ ANKYRIN REPEAT FAMILY PROTEIN"/>
    <property type="match status" value="1"/>
</dbReference>
<comment type="similarity">
    <text evidence="1">Belongs to the CbxX/CfxQ family.</text>
</comment>
<dbReference type="InterPro" id="IPR006626">
    <property type="entry name" value="PbH1"/>
</dbReference>
<dbReference type="SMART" id="SM00710">
    <property type="entry name" value="PbH1"/>
    <property type="match status" value="9"/>
</dbReference>
<dbReference type="Proteomes" id="UP000234331">
    <property type="component" value="Unassembled WGS sequence"/>
</dbReference>
<dbReference type="AlphaFoldDB" id="A0A2I2KSQ8"/>
<evidence type="ECO:0000313" key="7">
    <source>
        <dbReference type="Proteomes" id="UP000234331"/>
    </source>
</evidence>
<evidence type="ECO:0000256" key="4">
    <source>
        <dbReference type="SAM" id="MobiDB-lite"/>
    </source>
</evidence>